<dbReference type="Proteomes" id="UP000440513">
    <property type="component" value="Unassembled WGS sequence"/>
</dbReference>
<dbReference type="CDD" id="cd17242">
    <property type="entry name" value="MobM_relaxase"/>
    <property type="match status" value="1"/>
</dbReference>
<protein>
    <recommendedName>
        <fullName evidence="4">Plasmid recombination enzyme</fullName>
    </recommendedName>
</protein>
<evidence type="ECO:0000313" key="3">
    <source>
        <dbReference type="Proteomes" id="UP000440513"/>
    </source>
</evidence>
<sequence length="271" mass="31731">MSIMCHDDETGNTHCHAFIQPIDQKGHLNASFFTDGKENGRSRYSRLQDSYAEVMCSLGLQRGMKGSKARHKDIKKFYTELNQAIENVPIPQKGELATDYYERFQEQLETLSAAYLKKGLERERAADEWVTRKINDYKKQIHLEHQNQKQLLEQNLRTLSLQVIESRTHYQEAEHKIQETSAMYQQLIDNKEQELSALTNQLQEIQDLILNYENEYRTMNVADFLALLKEDTPIYQSLAAIDPESTQLLSTFQDRFQNHLQQAEPEPDQRF</sequence>
<comment type="caution">
    <text evidence="2">The sequence shown here is derived from an EMBL/GenBank/DDBJ whole genome shotgun (WGS) entry which is preliminary data.</text>
</comment>
<dbReference type="RefSeq" id="WP_154432916.1">
    <property type="nucleotide sequence ID" value="NZ_VUMS01000030.1"/>
</dbReference>
<dbReference type="AlphaFoldDB" id="A0A7X2P4W7"/>
<gene>
    <name evidence="2" type="ORF">FYJ57_12670</name>
</gene>
<accession>A0A7X2P4W7</accession>
<evidence type="ECO:0000256" key="1">
    <source>
        <dbReference type="SAM" id="Coils"/>
    </source>
</evidence>
<keyword evidence="3" id="KW-1185">Reference proteome</keyword>
<dbReference type="Gene3D" id="3.30.930.30">
    <property type="match status" value="1"/>
</dbReference>
<organism evidence="2 3">
    <name type="scientific">Oliverpabstia intestinalis</name>
    <dbReference type="NCBI Taxonomy" id="2606633"/>
    <lineage>
        <taxon>Bacteria</taxon>
        <taxon>Bacillati</taxon>
        <taxon>Bacillota</taxon>
        <taxon>Clostridia</taxon>
        <taxon>Lachnospirales</taxon>
        <taxon>Lachnospiraceae</taxon>
        <taxon>Oliverpabstia</taxon>
    </lineage>
</organism>
<dbReference type="EMBL" id="VUMS01000030">
    <property type="protein sequence ID" value="MST67546.1"/>
    <property type="molecule type" value="Genomic_DNA"/>
</dbReference>
<keyword evidence="1" id="KW-0175">Coiled coil</keyword>
<reference evidence="2 3" key="1">
    <citation type="submission" date="2019-08" db="EMBL/GenBank/DDBJ databases">
        <title>In-depth cultivation of the pig gut microbiome towards novel bacterial diversity and tailored functional studies.</title>
        <authorList>
            <person name="Wylensek D."/>
            <person name="Hitch T.C.A."/>
            <person name="Clavel T."/>
        </authorList>
    </citation>
    <scope>NUCLEOTIDE SEQUENCE [LARGE SCALE GENOMIC DNA]</scope>
    <source>
        <strain evidence="2 3">BSM-380-WT-5A</strain>
    </source>
</reference>
<name>A0A7X2P4W7_9FIRM</name>
<evidence type="ECO:0008006" key="4">
    <source>
        <dbReference type="Google" id="ProtNLM"/>
    </source>
</evidence>
<feature type="coiled-coil region" evidence="1">
    <location>
        <begin position="142"/>
        <end position="222"/>
    </location>
</feature>
<proteinExistence type="predicted"/>
<evidence type="ECO:0000313" key="2">
    <source>
        <dbReference type="EMBL" id="MST67546.1"/>
    </source>
</evidence>